<dbReference type="AlphaFoldDB" id="A0A069QG12"/>
<protein>
    <submittedName>
        <fullName evidence="1">Uncharacterized protein</fullName>
    </submittedName>
</protein>
<organism evidence="1 2">
    <name type="scientific">Hoylesella loescheii DSM 19665 = JCM 12249 = ATCC 15930</name>
    <dbReference type="NCBI Taxonomy" id="1122985"/>
    <lineage>
        <taxon>Bacteria</taxon>
        <taxon>Pseudomonadati</taxon>
        <taxon>Bacteroidota</taxon>
        <taxon>Bacteroidia</taxon>
        <taxon>Bacteroidales</taxon>
        <taxon>Prevotellaceae</taxon>
        <taxon>Hoylesella</taxon>
    </lineage>
</organism>
<dbReference type="HOGENOM" id="CLU_3139156_0_0_10"/>
<sequence length="49" mass="5414">MSLSVLPHVGLKVVCLEPNTPQASLQTHGAMNLQSHWLTHQLTPQLRNS</sequence>
<evidence type="ECO:0000313" key="1">
    <source>
        <dbReference type="EMBL" id="KDR50979.1"/>
    </source>
</evidence>
<dbReference type="PATRIC" id="fig|1122985.7.peg.3106"/>
<keyword evidence="2" id="KW-1185">Reference proteome</keyword>
<gene>
    <name evidence="1" type="ORF">HMPREF1991_03003</name>
</gene>
<name>A0A069QG12_HOYLO</name>
<comment type="caution">
    <text evidence="1">The sequence shown here is derived from an EMBL/GenBank/DDBJ whole genome shotgun (WGS) entry which is preliminary data.</text>
</comment>
<accession>A0A069QG12</accession>
<proteinExistence type="predicted"/>
<dbReference type="Proteomes" id="UP000027442">
    <property type="component" value="Unassembled WGS sequence"/>
</dbReference>
<dbReference type="EMBL" id="JNGW01000129">
    <property type="protein sequence ID" value="KDR50979.1"/>
    <property type="molecule type" value="Genomic_DNA"/>
</dbReference>
<evidence type="ECO:0000313" key="2">
    <source>
        <dbReference type="Proteomes" id="UP000027442"/>
    </source>
</evidence>
<reference evidence="1 2" key="1">
    <citation type="submission" date="2013-08" db="EMBL/GenBank/DDBJ databases">
        <authorList>
            <person name="Weinstock G."/>
            <person name="Sodergren E."/>
            <person name="Wylie T."/>
            <person name="Fulton L."/>
            <person name="Fulton R."/>
            <person name="Fronick C."/>
            <person name="O'Laughlin M."/>
            <person name="Godfrey J."/>
            <person name="Miner T."/>
            <person name="Herter B."/>
            <person name="Appelbaum E."/>
            <person name="Cordes M."/>
            <person name="Lek S."/>
            <person name="Wollam A."/>
            <person name="Pepin K.H."/>
            <person name="Palsikar V.B."/>
            <person name="Mitreva M."/>
            <person name="Wilson R.K."/>
        </authorList>
    </citation>
    <scope>NUCLEOTIDE SEQUENCE [LARGE SCALE GENOMIC DNA]</scope>
    <source>
        <strain evidence="1 2">ATCC 15930</strain>
    </source>
</reference>